<evidence type="ECO:0000313" key="2">
    <source>
        <dbReference type="Proteomes" id="UP000824120"/>
    </source>
</evidence>
<dbReference type="OrthoDB" id="1432313at2759"/>
<keyword evidence="2" id="KW-1185">Reference proteome</keyword>
<name>A0A9J5Y6K4_SOLCO</name>
<dbReference type="Proteomes" id="UP000824120">
    <property type="component" value="Chromosome 7"/>
</dbReference>
<reference evidence="1 2" key="1">
    <citation type="submission" date="2020-09" db="EMBL/GenBank/DDBJ databases">
        <title>De no assembly of potato wild relative species, Solanum commersonii.</title>
        <authorList>
            <person name="Cho K."/>
        </authorList>
    </citation>
    <scope>NUCLEOTIDE SEQUENCE [LARGE SCALE GENOMIC DNA]</scope>
    <source>
        <strain evidence="1">LZ3.2</strain>
        <tissue evidence="1">Leaf</tissue>
    </source>
</reference>
<accession>A0A9J5Y6K4</accession>
<dbReference type="AlphaFoldDB" id="A0A9J5Y6K4"/>
<protein>
    <recommendedName>
        <fullName evidence="3">Endonuclease/exonuclease/phosphatase domain-containing protein</fullName>
    </recommendedName>
</protein>
<comment type="caution">
    <text evidence="1">The sequence shown here is derived from an EMBL/GenBank/DDBJ whole genome shotgun (WGS) entry which is preliminary data.</text>
</comment>
<proteinExistence type="predicted"/>
<sequence length="151" mass="17256">MRSKDAFDRLMRLINLHKVNFIALQEPFLIPNQIEEFRTLLDLIMLSPISTVRFASSPITNNNSPLRSTTSVMHMIFGAPFVYAKIHSSRRMRLWRSLQIVYGVVNGPWAVVKDFNTILNADEKKGGVPYSLSKSLDFISCMDDYGLMDLV</sequence>
<organism evidence="1 2">
    <name type="scientific">Solanum commersonii</name>
    <name type="common">Commerson's wild potato</name>
    <name type="synonym">Commerson's nightshade</name>
    <dbReference type="NCBI Taxonomy" id="4109"/>
    <lineage>
        <taxon>Eukaryota</taxon>
        <taxon>Viridiplantae</taxon>
        <taxon>Streptophyta</taxon>
        <taxon>Embryophyta</taxon>
        <taxon>Tracheophyta</taxon>
        <taxon>Spermatophyta</taxon>
        <taxon>Magnoliopsida</taxon>
        <taxon>eudicotyledons</taxon>
        <taxon>Gunneridae</taxon>
        <taxon>Pentapetalae</taxon>
        <taxon>asterids</taxon>
        <taxon>lamiids</taxon>
        <taxon>Solanales</taxon>
        <taxon>Solanaceae</taxon>
        <taxon>Solanoideae</taxon>
        <taxon>Solaneae</taxon>
        <taxon>Solanum</taxon>
    </lineage>
</organism>
<evidence type="ECO:0000313" key="1">
    <source>
        <dbReference type="EMBL" id="KAG5595682.1"/>
    </source>
</evidence>
<gene>
    <name evidence="1" type="ORF">H5410_036914</name>
</gene>
<dbReference type="EMBL" id="JACXVP010000007">
    <property type="protein sequence ID" value="KAG5595682.1"/>
    <property type="molecule type" value="Genomic_DNA"/>
</dbReference>
<evidence type="ECO:0008006" key="3">
    <source>
        <dbReference type="Google" id="ProtNLM"/>
    </source>
</evidence>